<evidence type="ECO:0000313" key="1">
    <source>
        <dbReference type="EMBL" id="CAG8576532.1"/>
    </source>
</evidence>
<keyword evidence="2" id="KW-1185">Reference proteome</keyword>
<accession>A0ACA9MDM1</accession>
<feature type="non-terminal residue" evidence="1">
    <location>
        <position position="1"/>
    </location>
</feature>
<dbReference type="Proteomes" id="UP000789702">
    <property type="component" value="Unassembled WGS sequence"/>
</dbReference>
<comment type="caution">
    <text evidence="1">The sequence shown here is derived from an EMBL/GenBank/DDBJ whole genome shotgun (WGS) entry which is preliminary data.</text>
</comment>
<sequence length="103" mass="12381">IAYNEIISDFGVNIEFSSSIYDPKSNRFIYNSEPTCDFVVTTNKNKEIGLDSSKKKLREEIIFLSWEEIFDTLKLYSQYKEFKLKKNIVRKTLIELYENKQYW</sequence>
<gene>
    <name evidence="1" type="ORF">DHETER_LOCUS6288</name>
</gene>
<organism evidence="1 2">
    <name type="scientific">Dentiscutata heterogama</name>
    <dbReference type="NCBI Taxonomy" id="1316150"/>
    <lineage>
        <taxon>Eukaryota</taxon>
        <taxon>Fungi</taxon>
        <taxon>Fungi incertae sedis</taxon>
        <taxon>Mucoromycota</taxon>
        <taxon>Glomeromycotina</taxon>
        <taxon>Glomeromycetes</taxon>
        <taxon>Diversisporales</taxon>
        <taxon>Gigasporaceae</taxon>
        <taxon>Dentiscutata</taxon>
    </lineage>
</organism>
<reference evidence="1" key="1">
    <citation type="submission" date="2021-06" db="EMBL/GenBank/DDBJ databases">
        <authorList>
            <person name="Kallberg Y."/>
            <person name="Tangrot J."/>
            <person name="Rosling A."/>
        </authorList>
    </citation>
    <scope>NUCLEOTIDE SEQUENCE</scope>
    <source>
        <strain evidence="1">IL203A</strain>
    </source>
</reference>
<evidence type="ECO:0000313" key="2">
    <source>
        <dbReference type="Proteomes" id="UP000789702"/>
    </source>
</evidence>
<protein>
    <submittedName>
        <fullName evidence="1">16679_t:CDS:1</fullName>
    </submittedName>
</protein>
<dbReference type="EMBL" id="CAJVPU010007770">
    <property type="protein sequence ID" value="CAG8576532.1"/>
    <property type="molecule type" value="Genomic_DNA"/>
</dbReference>
<proteinExistence type="predicted"/>
<name>A0ACA9MDM1_9GLOM</name>